<feature type="non-terminal residue" evidence="3">
    <location>
        <position position="1"/>
    </location>
</feature>
<dbReference type="PANTHER" id="PTHR43485:SF1">
    <property type="entry name" value="FORMATE HYDROGENLYASE SUBUNIT 5-RELATED"/>
    <property type="match status" value="1"/>
</dbReference>
<dbReference type="InterPro" id="IPR052197">
    <property type="entry name" value="ComplexI_49kDa-like"/>
</dbReference>
<dbReference type="InterPro" id="IPR001135">
    <property type="entry name" value="NADH_Q_OxRdtase_suD"/>
</dbReference>
<evidence type="ECO:0000313" key="3">
    <source>
        <dbReference type="EMBL" id="GAI38220.1"/>
    </source>
</evidence>
<gene>
    <name evidence="3" type="ORF">S06H3_49816</name>
</gene>
<reference evidence="3" key="1">
    <citation type="journal article" date="2014" name="Front. Microbiol.">
        <title>High frequency of phylogenetically diverse reductive dehalogenase-homologous genes in deep subseafloor sedimentary metagenomes.</title>
        <authorList>
            <person name="Kawai M."/>
            <person name="Futagami T."/>
            <person name="Toyoda A."/>
            <person name="Takaki Y."/>
            <person name="Nishi S."/>
            <person name="Hori S."/>
            <person name="Arai W."/>
            <person name="Tsubouchi T."/>
            <person name="Morono Y."/>
            <person name="Uchiyama I."/>
            <person name="Ito T."/>
            <person name="Fujiyama A."/>
            <person name="Inagaki F."/>
            <person name="Takami H."/>
        </authorList>
    </citation>
    <scope>NUCLEOTIDE SEQUENCE</scope>
    <source>
        <strain evidence="3">Expedition CK06-06</strain>
    </source>
</reference>
<sequence>TKLSDDIMKALKDAAPKLSGIGLLPKDKARAYGVVGPVSRASGIKSDIRKDDPYAAYQEVDFDVPTENGCDVFSRALVRARETFESIKLVRQLIDRMPEGEIRAELGKPPVGEDFSRVEAPRGELIYYARLNGTNYPERIKLRPPTYVNDPAVVEMLVGEKLANLPLILESLDRCISCTNRITVVDERTGRSRKISLDELRRLK</sequence>
<dbReference type="GO" id="GO:0016651">
    <property type="term" value="F:oxidoreductase activity, acting on NAD(P)H"/>
    <property type="evidence" value="ECO:0007669"/>
    <property type="project" value="InterPro"/>
</dbReference>
<dbReference type="SUPFAM" id="SSF56762">
    <property type="entry name" value="HydB/Nqo4-like"/>
    <property type="match status" value="1"/>
</dbReference>
<proteinExistence type="predicted"/>
<feature type="domain" description="NADH-quinone oxidoreductase subunit D" evidence="2">
    <location>
        <begin position="108"/>
        <end position="181"/>
    </location>
</feature>
<name>X1PGR5_9ZZZZ</name>
<protein>
    <recommendedName>
        <fullName evidence="2">NADH-quinone oxidoreductase subunit D domain-containing protein</fullName>
    </recommendedName>
</protein>
<dbReference type="GO" id="GO:0048038">
    <property type="term" value="F:quinone binding"/>
    <property type="evidence" value="ECO:0007669"/>
    <property type="project" value="InterPro"/>
</dbReference>
<evidence type="ECO:0000259" key="2">
    <source>
        <dbReference type="Pfam" id="PF00346"/>
    </source>
</evidence>
<accession>X1PGR5</accession>
<dbReference type="GO" id="GO:0051287">
    <property type="term" value="F:NAD binding"/>
    <property type="evidence" value="ECO:0007669"/>
    <property type="project" value="InterPro"/>
</dbReference>
<evidence type="ECO:0000256" key="1">
    <source>
        <dbReference type="ARBA" id="ARBA00023002"/>
    </source>
</evidence>
<dbReference type="InterPro" id="IPR029014">
    <property type="entry name" value="NiFe-Hase_large"/>
</dbReference>
<dbReference type="AlphaFoldDB" id="X1PGR5"/>
<dbReference type="PANTHER" id="PTHR43485">
    <property type="entry name" value="HYDROGENASE-4 COMPONENT G"/>
    <property type="match status" value="1"/>
</dbReference>
<keyword evidence="1" id="KW-0560">Oxidoreductase</keyword>
<dbReference type="Gene3D" id="1.10.645.10">
    <property type="entry name" value="Cytochrome-c3 Hydrogenase, chain B"/>
    <property type="match status" value="1"/>
</dbReference>
<dbReference type="EMBL" id="BARV01031489">
    <property type="protein sequence ID" value="GAI38220.1"/>
    <property type="molecule type" value="Genomic_DNA"/>
</dbReference>
<dbReference type="Pfam" id="PF00346">
    <property type="entry name" value="Complex1_49kDa"/>
    <property type="match status" value="2"/>
</dbReference>
<feature type="domain" description="NADH-quinone oxidoreductase subunit D" evidence="2">
    <location>
        <begin position="17"/>
        <end position="105"/>
    </location>
</feature>
<comment type="caution">
    <text evidence="3">The sequence shown here is derived from an EMBL/GenBank/DDBJ whole genome shotgun (WGS) entry which is preliminary data.</text>
</comment>
<organism evidence="3">
    <name type="scientific">marine sediment metagenome</name>
    <dbReference type="NCBI Taxonomy" id="412755"/>
    <lineage>
        <taxon>unclassified sequences</taxon>
        <taxon>metagenomes</taxon>
        <taxon>ecological metagenomes</taxon>
    </lineage>
</organism>